<sequence>MTDPQESHLLSVRSLGHRGEGVGVQSQLVMFVDGALPQEIVEVEVTAQRKRFAEAKLLKVVQQSPDRIAPPCPLFGSCGGCQIQHLSYPGQLKAKQERVKECLTRIGKFTDVHVEECIPSPDPFHWRHKVQMPAAAVDGKLVFGFYEKRTHTIVPVSTCLIHCDEGDKAMQALEEEANLLQITPYSETTGQGALRHILLKTSLSSKKTMAVFITNGREKGKMEKLAKRLMEKRPDVAGVFLSINKESGNTILGNSFELLAGASTIQEELLGLRFTVSPASFFQVNPAQAENMYRKTLEFAAPTNTTRVLDCYSGVGTMSLIMARQAGFVKGIEWVEAAVEDAYENSRLNAIANIEFKAGAVESISFRGESFDTVLLNPPRKGCDEKALKAILNLAPATIVYTSCDPATLSRDLAALQAGGYRIEKVQPFDMFPQTMHVETVVKLSRL</sequence>
<evidence type="ECO:0000256" key="2">
    <source>
        <dbReference type="ARBA" id="ARBA00022679"/>
    </source>
</evidence>
<dbReference type="NCBIfam" id="TIGR00479">
    <property type="entry name" value="rumA"/>
    <property type="match status" value="1"/>
</dbReference>
<dbReference type="Pfam" id="PF01938">
    <property type="entry name" value="TRAM"/>
    <property type="match status" value="1"/>
</dbReference>
<reference evidence="8" key="1">
    <citation type="submission" date="2015-06" db="EMBL/GenBank/DDBJ databases">
        <authorList>
            <person name="Bertelli C."/>
        </authorList>
    </citation>
    <scope>NUCLEOTIDE SEQUENCE [LARGE SCALE GENOMIC DNA]</scope>
    <source>
        <strain evidence="8">CRIB-30</strain>
    </source>
</reference>
<accession>A0A0H5DSV8</accession>
<dbReference type="SUPFAM" id="SSF53335">
    <property type="entry name" value="S-adenosyl-L-methionine-dependent methyltransferases"/>
    <property type="match status" value="1"/>
</dbReference>
<keyword evidence="3 4" id="KW-0949">S-adenosyl-L-methionine</keyword>
<dbReference type="InterPro" id="IPR029063">
    <property type="entry name" value="SAM-dependent_MTases_sf"/>
</dbReference>
<keyword evidence="2 4" id="KW-0808">Transferase</keyword>
<feature type="binding site" evidence="4">
    <location>
        <position position="377"/>
    </location>
    <ligand>
        <name>S-adenosyl-L-methionine</name>
        <dbReference type="ChEBI" id="CHEBI:59789"/>
    </ligand>
</feature>
<proteinExistence type="inferred from homology"/>
<keyword evidence="8" id="KW-1185">Reference proteome</keyword>
<evidence type="ECO:0000313" key="7">
    <source>
        <dbReference type="EMBL" id="CRX39418.1"/>
    </source>
</evidence>
<evidence type="ECO:0000256" key="4">
    <source>
        <dbReference type="PROSITE-ProRule" id="PRU01024"/>
    </source>
</evidence>
<dbReference type="InterPro" id="IPR030391">
    <property type="entry name" value="MeTrfase_TrmA_CS"/>
</dbReference>
<dbReference type="GO" id="GO:0070041">
    <property type="term" value="F:rRNA (uridine-C5-)-methyltransferase activity"/>
    <property type="evidence" value="ECO:0007669"/>
    <property type="project" value="TreeGrafter"/>
</dbReference>
<dbReference type="PROSITE" id="PS01231">
    <property type="entry name" value="TRMA_2"/>
    <property type="match status" value="1"/>
</dbReference>
<evidence type="ECO:0000256" key="3">
    <source>
        <dbReference type="ARBA" id="ARBA00022691"/>
    </source>
</evidence>
<feature type="binding site" evidence="4">
    <location>
        <position position="333"/>
    </location>
    <ligand>
        <name>S-adenosyl-L-methionine</name>
        <dbReference type="ChEBI" id="CHEBI:59789"/>
    </ligand>
</feature>
<evidence type="ECO:0000313" key="8">
    <source>
        <dbReference type="Proteomes" id="UP000220251"/>
    </source>
</evidence>
<dbReference type="FunFam" id="3.40.50.150:FF:000009">
    <property type="entry name" value="23S rRNA (Uracil(1939)-C(5))-methyltransferase RlmD"/>
    <property type="match status" value="1"/>
</dbReference>
<organism evidence="7 8">
    <name type="scientific">Estrella lausannensis</name>
    <dbReference type="NCBI Taxonomy" id="483423"/>
    <lineage>
        <taxon>Bacteria</taxon>
        <taxon>Pseudomonadati</taxon>
        <taxon>Chlamydiota</taxon>
        <taxon>Chlamydiia</taxon>
        <taxon>Parachlamydiales</taxon>
        <taxon>Candidatus Criblamydiaceae</taxon>
        <taxon>Estrella</taxon>
    </lineage>
</organism>
<dbReference type="OrthoDB" id="9804590at2"/>
<dbReference type="SUPFAM" id="SSF50249">
    <property type="entry name" value="Nucleic acid-binding proteins"/>
    <property type="match status" value="1"/>
</dbReference>
<dbReference type="CDD" id="cd02440">
    <property type="entry name" value="AdoMet_MTases"/>
    <property type="match status" value="1"/>
</dbReference>
<dbReference type="FunFam" id="2.40.50.1070:FF:000003">
    <property type="entry name" value="23S rRNA (Uracil-5-)-methyltransferase RumA"/>
    <property type="match status" value="1"/>
</dbReference>
<protein>
    <submittedName>
        <fullName evidence="7">23S rRNA (Uracil-5-)-methyltransferase</fullName>
        <ecNumber evidence="7">2.1.1.-</ecNumber>
    </submittedName>
</protein>
<dbReference type="PROSITE" id="PS50926">
    <property type="entry name" value="TRAM"/>
    <property type="match status" value="1"/>
</dbReference>
<dbReference type="Gene3D" id="2.40.50.140">
    <property type="entry name" value="Nucleic acid-binding proteins"/>
    <property type="match status" value="1"/>
</dbReference>
<dbReference type="EMBL" id="CWGJ01000028">
    <property type="protein sequence ID" value="CRX39418.1"/>
    <property type="molecule type" value="Genomic_DNA"/>
</dbReference>
<dbReference type="GO" id="GO:0070475">
    <property type="term" value="P:rRNA base methylation"/>
    <property type="evidence" value="ECO:0007669"/>
    <property type="project" value="TreeGrafter"/>
</dbReference>
<dbReference type="Gene3D" id="3.40.50.150">
    <property type="entry name" value="Vaccinia Virus protein VP39"/>
    <property type="match status" value="1"/>
</dbReference>
<dbReference type="AlphaFoldDB" id="A0A0H5DSV8"/>
<dbReference type="PROSITE" id="PS51687">
    <property type="entry name" value="SAM_MT_RNA_M5U"/>
    <property type="match status" value="1"/>
</dbReference>
<dbReference type="InterPro" id="IPR002792">
    <property type="entry name" value="TRAM_dom"/>
</dbReference>
<feature type="active site" description="Nucleophile" evidence="4">
    <location>
        <position position="404"/>
    </location>
</feature>
<dbReference type="FunFam" id="2.40.50.140:FF:000097">
    <property type="entry name" value="23S rRNA (uracil(1939)-C(5))-methyltransferase RlmD"/>
    <property type="match status" value="1"/>
</dbReference>
<gene>
    <name evidence="7" type="primary">rumA2</name>
    <name evidence="7" type="ORF">ELAC_2097</name>
</gene>
<dbReference type="EC" id="2.1.1.-" evidence="7"/>
<feature type="domain" description="TRAM" evidence="6">
    <location>
        <begin position="1"/>
        <end position="59"/>
    </location>
</feature>
<evidence type="ECO:0000256" key="5">
    <source>
        <dbReference type="PROSITE-ProRule" id="PRU10015"/>
    </source>
</evidence>
<dbReference type="PROSITE" id="PS01230">
    <property type="entry name" value="TRMA_1"/>
    <property type="match status" value="1"/>
</dbReference>
<feature type="active site" evidence="5">
    <location>
        <position position="404"/>
    </location>
</feature>
<keyword evidence="1 4" id="KW-0489">Methyltransferase</keyword>
<dbReference type="Pfam" id="PF05958">
    <property type="entry name" value="tRNA_U5-meth_tr"/>
    <property type="match status" value="1"/>
</dbReference>
<dbReference type="InterPro" id="IPR030390">
    <property type="entry name" value="MeTrfase_TrmA_AS"/>
</dbReference>
<feature type="binding site" evidence="4">
    <location>
        <position position="312"/>
    </location>
    <ligand>
        <name>S-adenosyl-L-methionine</name>
        <dbReference type="ChEBI" id="CHEBI:59789"/>
    </ligand>
</feature>
<dbReference type="RefSeq" id="WP_098039285.1">
    <property type="nucleotide sequence ID" value="NZ_CWGJ01000028.1"/>
</dbReference>
<evidence type="ECO:0000256" key="1">
    <source>
        <dbReference type="ARBA" id="ARBA00022603"/>
    </source>
</evidence>
<dbReference type="Proteomes" id="UP000220251">
    <property type="component" value="Unassembled WGS sequence"/>
</dbReference>
<dbReference type="PANTHER" id="PTHR11061:SF30">
    <property type="entry name" value="TRNA (URACIL(54)-C(5))-METHYLTRANSFERASE"/>
    <property type="match status" value="1"/>
</dbReference>
<dbReference type="PANTHER" id="PTHR11061">
    <property type="entry name" value="RNA M5U METHYLTRANSFERASE"/>
    <property type="match status" value="1"/>
</dbReference>
<dbReference type="InterPro" id="IPR012340">
    <property type="entry name" value="NA-bd_OB-fold"/>
</dbReference>
<dbReference type="Gene3D" id="2.40.50.1070">
    <property type="match status" value="1"/>
</dbReference>
<feature type="binding site" evidence="4">
    <location>
        <position position="283"/>
    </location>
    <ligand>
        <name>S-adenosyl-L-methionine</name>
        <dbReference type="ChEBI" id="CHEBI:59789"/>
    </ligand>
</feature>
<comment type="similarity">
    <text evidence="4">Belongs to the class I-like SAM-binding methyltransferase superfamily. RNA M5U methyltransferase family.</text>
</comment>
<evidence type="ECO:0000259" key="6">
    <source>
        <dbReference type="PROSITE" id="PS50926"/>
    </source>
</evidence>
<dbReference type="InterPro" id="IPR010280">
    <property type="entry name" value="U5_MeTrfase_fam"/>
</dbReference>
<name>A0A0H5DSV8_9BACT</name>